<feature type="region of interest" description="Disordered" evidence="11">
    <location>
        <begin position="625"/>
        <end position="648"/>
    </location>
</feature>
<evidence type="ECO:0000256" key="12">
    <source>
        <dbReference type="SAM" id="Phobius"/>
    </source>
</evidence>
<evidence type="ECO:0000256" key="10">
    <source>
        <dbReference type="PIRSR" id="PIRSR605150-3"/>
    </source>
</evidence>
<keyword evidence="4 12" id="KW-0812">Transmembrane</keyword>
<evidence type="ECO:0000256" key="1">
    <source>
        <dbReference type="ARBA" id="ARBA00004127"/>
    </source>
</evidence>
<dbReference type="PANTHER" id="PTHR13301">
    <property type="entry name" value="X-BOX TRANSCRIPTION FACTOR-RELATED"/>
    <property type="match status" value="1"/>
</dbReference>
<evidence type="ECO:0000256" key="5">
    <source>
        <dbReference type="ARBA" id="ARBA00022989"/>
    </source>
</evidence>
<protein>
    <submittedName>
        <fullName evidence="13">Cellulose synthase-like protein D1</fullName>
    </submittedName>
</protein>
<reference evidence="13" key="1">
    <citation type="submission" date="2022-02" db="EMBL/GenBank/DDBJ databases">
        <authorList>
            <person name="Henning P.M."/>
            <person name="McCubbin A.G."/>
            <person name="Shore J.S."/>
        </authorList>
    </citation>
    <scope>NUCLEOTIDE SEQUENCE</scope>
    <source>
        <strain evidence="13">F60SS</strain>
        <tissue evidence="13">Leaves</tissue>
    </source>
</reference>
<evidence type="ECO:0000256" key="4">
    <source>
        <dbReference type="ARBA" id="ARBA00022692"/>
    </source>
</evidence>
<feature type="binding site" evidence="9">
    <location>
        <position position="272"/>
    </location>
    <ligand>
        <name>UDP-alpha-D-glucose</name>
        <dbReference type="ChEBI" id="CHEBI:58885"/>
    </ligand>
</feature>
<feature type="transmembrane region" description="Helical" evidence="12">
    <location>
        <begin position="802"/>
        <end position="827"/>
    </location>
</feature>
<feature type="binding site" evidence="10">
    <location>
        <position position="525"/>
    </location>
    <ligand>
        <name>Mn(2+)</name>
        <dbReference type="ChEBI" id="CHEBI:29035"/>
    </ligand>
</feature>
<dbReference type="GO" id="GO:0030244">
    <property type="term" value="P:cellulose biosynthetic process"/>
    <property type="evidence" value="ECO:0007669"/>
    <property type="project" value="InterPro"/>
</dbReference>
<evidence type="ECO:0000256" key="6">
    <source>
        <dbReference type="ARBA" id="ARBA00023136"/>
    </source>
</evidence>
<dbReference type="Gene3D" id="3.90.550.10">
    <property type="entry name" value="Spore Coat Polysaccharide Biosynthesis Protein SpsA, Chain A"/>
    <property type="match status" value="1"/>
</dbReference>
<dbReference type="Pfam" id="PF03552">
    <property type="entry name" value="Cellulose_synt"/>
    <property type="match status" value="1"/>
</dbReference>
<feature type="transmembrane region" description="Helical" evidence="12">
    <location>
        <begin position="209"/>
        <end position="231"/>
    </location>
</feature>
<feature type="binding site" evidence="9">
    <location>
        <position position="308"/>
    </location>
    <ligand>
        <name>UDP-alpha-D-glucose</name>
        <dbReference type="ChEBI" id="CHEBI:58885"/>
    </ligand>
</feature>
<proteinExistence type="predicted"/>
<feature type="region of interest" description="Disordered" evidence="11">
    <location>
        <begin position="1"/>
        <end position="99"/>
    </location>
</feature>
<feature type="transmembrane region" description="Helical" evidence="12">
    <location>
        <begin position="960"/>
        <end position="981"/>
    </location>
</feature>
<evidence type="ECO:0000256" key="8">
    <source>
        <dbReference type="PIRSR" id="PIRSR605150-1"/>
    </source>
</evidence>
<evidence type="ECO:0000256" key="11">
    <source>
        <dbReference type="SAM" id="MobiDB-lite"/>
    </source>
</evidence>
<keyword evidence="6 12" id="KW-0472">Membrane</keyword>
<evidence type="ECO:0000313" key="13">
    <source>
        <dbReference type="EMBL" id="KAJ4841175.1"/>
    </source>
</evidence>
<feature type="binding site" evidence="10">
    <location>
        <position position="501"/>
    </location>
    <ligand>
        <name>Mn(2+)</name>
        <dbReference type="ChEBI" id="CHEBI:29035"/>
    </ligand>
</feature>
<gene>
    <name evidence="13" type="primary">CSLD1</name>
    <name evidence="13" type="ORF">Tsubulata_024306</name>
</gene>
<dbReference type="GO" id="GO:0012505">
    <property type="term" value="C:endomembrane system"/>
    <property type="evidence" value="ECO:0007669"/>
    <property type="project" value="UniProtKB-SubCell"/>
</dbReference>
<feature type="transmembrane region" description="Helical" evidence="12">
    <location>
        <begin position="839"/>
        <end position="858"/>
    </location>
</feature>
<comment type="caution">
    <text evidence="13">The sequence shown here is derived from an EMBL/GenBank/DDBJ whole genome shotgun (WGS) entry which is preliminary data.</text>
</comment>
<name>A0A9Q0G2P7_9ROSI</name>
<feature type="transmembrane region" description="Helical" evidence="12">
    <location>
        <begin position="930"/>
        <end position="954"/>
    </location>
</feature>
<dbReference type="GO" id="GO:0016020">
    <property type="term" value="C:membrane"/>
    <property type="evidence" value="ECO:0007669"/>
    <property type="project" value="InterPro"/>
</dbReference>
<organism evidence="13 14">
    <name type="scientific">Turnera subulata</name>
    <dbReference type="NCBI Taxonomy" id="218843"/>
    <lineage>
        <taxon>Eukaryota</taxon>
        <taxon>Viridiplantae</taxon>
        <taxon>Streptophyta</taxon>
        <taxon>Embryophyta</taxon>
        <taxon>Tracheophyta</taxon>
        <taxon>Spermatophyta</taxon>
        <taxon>Magnoliopsida</taxon>
        <taxon>eudicotyledons</taxon>
        <taxon>Gunneridae</taxon>
        <taxon>Pentapetalae</taxon>
        <taxon>rosids</taxon>
        <taxon>fabids</taxon>
        <taxon>Malpighiales</taxon>
        <taxon>Passifloraceae</taxon>
        <taxon>Turnera</taxon>
    </lineage>
</organism>
<feature type="transmembrane region" description="Helical" evidence="12">
    <location>
        <begin position="176"/>
        <end position="197"/>
    </location>
</feature>
<dbReference type="Proteomes" id="UP001141552">
    <property type="component" value="Unassembled WGS sequence"/>
</dbReference>
<dbReference type="InterPro" id="IPR005150">
    <property type="entry name" value="Cellulose_synth"/>
</dbReference>
<reference evidence="13" key="2">
    <citation type="journal article" date="2023" name="Plants (Basel)">
        <title>Annotation of the Turnera subulata (Passifloraceae) Draft Genome Reveals the S-Locus Evolved after the Divergence of Turneroideae from Passifloroideae in a Stepwise Manner.</title>
        <authorList>
            <person name="Henning P.M."/>
            <person name="Roalson E.H."/>
            <person name="Mir W."/>
            <person name="McCubbin A.G."/>
            <person name="Shore J.S."/>
        </authorList>
    </citation>
    <scope>NUCLEOTIDE SEQUENCE</scope>
    <source>
        <strain evidence="13">F60SS</strain>
    </source>
</reference>
<keyword evidence="3" id="KW-0808">Transferase</keyword>
<feature type="compositionally biased region" description="Polar residues" evidence="11">
    <location>
        <begin position="12"/>
        <end position="21"/>
    </location>
</feature>
<evidence type="ECO:0000256" key="2">
    <source>
        <dbReference type="ARBA" id="ARBA00022676"/>
    </source>
</evidence>
<dbReference type="EMBL" id="JAKUCV010002869">
    <property type="protein sequence ID" value="KAJ4841175.1"/>
    <property type="molecule type" value="Genomic_DNA"/>
</dbReference>
<feature type="active site" evidence="8">
    <location>
        <position position="732"/>
    </location>
</feature>
<feature type="compositionally biased region" description="Basic and acidic residues" evidence="11">
    <location>
        <begin position="1"/>
        <end position="11"/>
    </location>
</feature>
<dbReference type="GO" id="GO:0016760">
    <property type="term" value="F:cellulose synthase (UDP-forming) activity"/>
    <property type="evidence" value="ECO:0007669"/>
    <property type="project" value="InterPro"/>
</dbReference>
<evidence type="ECO:0000256" key="9">
    <source>
        <dbReference type="PIRSR" id="PIRSR605150-2"/>
    </source>
</evidence>
<comment type="subcellular location">
    <subcellularLocation>
        <location evidence="1">Endomembrane system</location>
        <topology evidence="1">Multi-pass membrane protein</topology>
    </subcellularLocation>
</comment>
<dbReference type="FunFam" id="3.90.550.10:FF:000089">
    <property type="entry name" value="Cellulose synthase-like protein D4"/>
    <property type="match status" value="1"/>
</dbReference>
<feature type="active site" evidence="8">
    <location>
        <position position="308"/>
    </location>
</feature>
<feature type="binding site" evidence="9">
    <location>
        <position position="279"/>
    </location>
    <ligand>
        <name>UDP-alpha-D-glucose</name>
        <dbReference type="ChEBI" id="CHEBI:58885"/>
    </ligand>
</feature>
<dbReference type="InterPro" id="IPR029044">
    <property type="entry name" value="Nucleotide-diphossugar_trans"/>
</dbReference>
<dbReference type="SUPFAM" id="SSF53448">
    <property type="entry name" value="Nucleotide-diphospho-sugar transferases"/>
    <property type="match status" value="1"/>
</dbReference>
<dbReference type="OrthoDB" id="72851at2759"/>
<evidence type="ECO:0000256" key="7">
    <source>
        <dbReference type="ARBA" id="ARBA00023316"/>
    </source>
</evidence>
<evidence type="ECO:0000313" key="14">
    <source>
        <dbReference type="Proteomes" id="UP001141552"/>
    </source>
</evidence>
<keyword evidence="14" id="KW-1185">Reference proteome</keyword>
<dbReference type="AlphaFoldDB" id="A0A9Q0G2P7"/>
<feature type="binding site" evidence="9">
    <location>
        <position position="500"/>
    </location>
    <ligand>
        <name>UDP-alpha-D-glucose</name>
        <dbReference type="ChEBI" id="CHEBI:58885"/>
    </ligand>
</feature>
<keyword evidence="5 12" id="KW-1133">Transmembrane helix</keyword>
<feature type="transmembrane region" description="Helical" evidence="12">
    <location>
        <begin position="993"/>
        <end position="1013"/>
    </location>
</feature>
<accession>A0A9Q0G2P7</accession>
<sequence>MATSRAPRERNLQQQPSNNGRPPQAVKFARRTSSGRIVSLSRDDDMDVGGEFSGQNDYINYTVLMPPTPDNQPGEDNNNKPGYMSSRLGPQGGDGSAKMDRRMSIMNSNNNKSMLLRTQTGDFDHNRWLFETKGTYGVGNAYWTEAEGYGRDERLSMQDFMDKPWKPLTRKVQVPAAILSPYRLLIVIRIVVLFFFLGWRVTNPNPEAIWLWAMSIVCELWFAFSWLLDILPKFNPINRSTDLAALKDKFEKPSPSNPTGRSDLPGVDVFVSTADPEKEPPLVTGNTILSILATDYPIEKLACYISDDGGAILTFEAMAETVNFAQVWVPFCRKHNIEPRNPDSYFNQKTDPTKGKKKPDFVKDRRWIKREYDEFKVRMNGLPEAIRKRSHSYNSKEEKKEKTIAREKNGGELPKEGVNVPKATWMADGTHWPGTWLQPTADHSKGDHAGILQIMSKVPDHEPVMGHPDEKKLDFTGVDIRLPMFVYVSREKRPGFDHNKKAGAMNATVRASAILSNGPFILNLDCDHYFYNCQAIREGICFMMDRGGDRICYIQFPQRFEGIDPSDRYANHNTVFFDGSMRALDGLQGPVYVGTGCMFRRYALYGFLPPRANEYTGLLGRTKSQAAKIEQHPNDDSETEPLTSHPDLNLPKKFGNSEMFNDSIAVAEYQGRPLADHVSVKNGRPPGALLHPRPPLDAPTVAEAVAVISCWFEDNTEWGERIGWIYGSVTEDVVTGYRMHNRGWRSVYCITKRDAFRGTAPINLTDRLHQVLRWATGSIEIFFSKNNAFLASNRLKFLQRIAYLNVGIYPFTSFFLVTYCFLPALSLFSGSFIVQGLDVAFLCYLLVITITLTLISLLEVKWSGIGLEEWWRNEQFWVIGGTSAHLVAVLQGLLKVIAGIEISFKLTSKSAGEDVDDEFAELYLVKWTSLFIMPLTIIIVNLVAIVIGFTRTIYSVLPQWGKFMGGLFFSFWVLAHMYPFIKGLLGRRGRVPTIIYVWSGLISIIFSLLWLLISPPSDSLSSGNIDV</sequence>
<evidence type="ECO:0000256" key="3">
    <source>
        <dbReference type="ARBA" id="ARBA00022679"/>
    </source>
</evidence>
<feature type="binding site" evidence="9">
    <location>
        <position position="278"/>
    </location>
    <ligand>
        <name>UDP-alpha-D-glucose</name>
        <dbReference type="ChEBI" id="CHEBI:58885"/>
    </ligand>
</feature>
<dbReference type="GO" id="GO:0071555">
    <property type="term" value="P:cell wall organization"/>
    <property type="evidence" value="ECO:0007669"/>
    <property type="project" value="UniProtKB-KW"/>
</dbReference>
<keyword evidence="2" id="KW-0328">Glycosyltransferase</keyword>
<keyword evidence="7" id="KW-0961">Cell wall biogenesis/degradation</keyword>